<comment type="caution">
    <text evidence="1">The sequence shown here is derived from an EMBL/GenBank/DDBJ whole genome shotgun (WGS) entry which is preliminary data.</text>
</comment>
<gene>
    <name evidence="1" type="ORF">A2571_02815</name>
</gene>
<evidence type="ECO:0000313" key="1">
    <source>
        <dbReference type="EMBL" id="OHA58676.1"/>
    </source>
</evidence>
<dbReference type="EMBL" id="MHTJ01000003">
    <property type="protein sequence ID" value="OHA58676.1"/>
    <property type="molecule type" value="Genomic_DNA"/>
</dbReference>
<dbReference type="AlphaFoldDB" id="A0A1G2QDL8"/>
<evidence type="ECO:0000313" key="2">
    <source>
        <dbReference type="Proteomes" id="UP000177043"/>
    </source>
</evidence>
<dbReference type="STRING" id="1802438.A2571_02815"/>
<dbReference type="Proteomes" id="UP000177043">
    <property type="component" value="Unassembled WGS sequence"/>
</dbReference>
<reference evidence="1 2" key="1">
    <citation type="journal article" date="2016" name="Nat. Commun.">
        <title>Thousands of microbial genomes shed light on interconnected biogeochemical processes in an aquifer system.</title>
        <authorList>
            <person name="Anantharaman K."/>
            <person name="Brown C.T."/>
            <person name="Hug L.A."/>
            <person name="Sharon I."/>
            <person name="Castelle C.J."/>
            <person name="Probst A.J."/>
            <person name="Thomas B.C."/>
            <person name="Singh A."/>
            <person name="Wilkins M.J."/>
            <person name="Karaoz U."/>
            <person name="Brodie E.L."/>
            <person name="Williams K.H."/>
            <person name="Hubbard S.S."/>
            <person name="Banfield J.F."/>
        </authorList>
    </citation>
    <scope>NUCLEOTIDE SEQUENCE [LARGE SCALE GENOMIC DNA]</scope>
</reference>
<name>A0A1G2QDL8_9BACT</name>
<organism evidence="1 2">
    <name type="scientific">Candidatus Vogelbacteria bacterium RIFOXYD1_FULL_44_32</name>
    <dbReference type="NCBI Taxonomy" id="1802438"/>
    <lineage>
        <taxon>Bacteria</taxon>
        <taxon>Candidatus Vogeliibacteriota</taxon>
    </lineage>
</organism>
<proteinExistence type="predicted"/>
<sequence length="62" mass="6843">MKDGLGLLLALALLIGAVIYGMFIRQEPGLYDEGGTCYGFSEYECNQYLDAREVVGSPDRSY</sequence>
<protein>
    <submittedName>
        <fullName evidence="1">Uncharacterized protein</fullName>
    </submittedName>
</protein>
<accession>A0A1G2QDL8</accession>